<accession>A0A9W9LEW2</accession>
<evidence type="ECO:0000256" key="1">
    <source>
        <dbReference type="SAM" id="MobiDB-lite"/>
    </source>
</evidence>
<feature type="region of interest" description="Disordered" evidence="1">
    <location>
        <begin position="238"/>
        <end position="300"/>
    </location>
</feature>
<dbReference type="EMBL" id="JAPQKO010000008">
    <property type="protein sequence ID" value="KAJ5151565.1"/>
    <property type="molecule type" value="Genomic_DNA"/>
</dbReference>
<feature type="compositionally biased region" description="Acidic residues" evidence="1">
    <location>
        <begin position="239"/>
        <end position="261"/>
    </location>
</feature>
<feature type="compositionally biased region" description="Polar residues" evidence="1">
    <location>
        <begin position="268"/>
        <end position="300"/>
    </location>
</feature>
<reference evidence="2" key="1">
    <citation type="submission" date="2022-11" db="EMBL/GenBank/DDBJ databases">
        <authorList>
            <person name="Petersen C."/>
        </authorList>
    </citation>
    <scope>NUCLEOTIDE SEQUENCE</scope>
    <source>
        <strain evidence="2">IBT 21917</strain>
    </source>
</reference>
<reference evidence="2" key="2">
    <citation type="journal article" date="2023" name="IMA Fungus">
        <title>Comparative genomic study of the Penicillium genus elucidates a diverse pangenome and 15 lateral gene transfer events.</title>
        <authorList>
            <person name="Petersen C."/>
            <person name="Sorensen T."/>
            <person name="Nielsen M.R."/>
            <person name="Sondergaard T.E."/>
            <person name="Sorensen J.L."/>
            <person name="Fitzpatrick D.A."/>
            <person name="Frisvad J.C."/>
            <person name="Nielsen K.L."/>
        </authorList>
    </citation>
    <scope>NUCLEOTIDE SEQUENCE</scope>
    <source>
        <strain evidence="2">IBT 21917</strain>
    </source>
</reference>
<keyword evidence="3" id="KW-1185">Reference proteome</keyword>
<organism evidence="2 3">
    <name type="scientific">Penicillium capsulatum</name>
    <dbReference type="NCBI Taxonomy" id="69766"/>
    <lineage>
        <taxon>Eukaryota</taxon>
        <taxon>Fungi</taxon>
        <taxon>Dikarya</taxon>
        <taxon>Ascomycota</taxon>
        <taxon>Pezizomycotina</taxon>
        <taxon>Eurotiomycetes</taxon>
        <taxon>Eurotiomycetidae</taxon>
        <taxon>Eurotiales</taxon>
        <taxon>Aspergillaceae</taxon>
        <taxon>Penicillium</taxon>
    </lineage>
</organism>
<comment type="caution">
    <text evidence="2">The sequence shown here is derived from an EMBL/GenBank/DDBJ whole genome shotgun (WGS) entry which is preliminary data.</text>
</comment>
<name>A0A9W9LEW2_9EURO</name>
<sequence length="341" mass="37977">MDPLPIKPPLFTKMIFFDQLPQAVTSLDTGGFMTLHNDKRNRVVIVAADKGFWLFKFTRGVENTGLEETATRAKTPEDYSRLPRFKLIFGHFVMGESKPSSATLPSVYQTLKAVKPTLHEFMAQLRSKGGSVRGILYIGDTDINSPSSFTQALLTMVKRITGDQVEPTYMQMDPAENPSALSHIFGLNYFQHTEQGRANLIITAAHGTKVAQLVMPAGKTGQEESQFDDLFEMLQPCDELGEDPSAEPMDTEEDNDLDDETGDHPSHVTMSLANDKSPNPSSMRWSRTQPGKLTFDNGNGQQGAHNSMVFLVMTFYGLWGLPVSKDWAKQNKLTTTSDREF</sequence>
<proteinExistence type="predicted"/>
<dbReference type="AlphaFoldDB" id="A0A9W9LEW2"/>
<gene>
    <name evidence="2" type="ORF">N7492_009860</name>
</gene>
<dbReference type="Proteomes" id="UP001146351">
    <property type="component" value="Unassembled WGS sequence"/>
</dbReference>
<evidence type="ECO:0000313" key="2">
    <source>
        <dbReference type="EMBL" id="KAJ5151565.1"/>
    </source>
</evidence>
<evidence type="ECO:0000313" key="3">
    <source>
        <dbReference type="Proteomes" id="UP001146351"/>
    </source>
</evidence>
<protein>
    <submittedName>
        <fullName evidence="2">Uncharacterized protein</fullName>
    </submittedName>
</protein>